<dbReference type="AlphaFoldDB" id="A0A2G9TMM1"/>
<gene>
    <name evidence="1" type="ORF">TELCIR_19970</name>
</gene>
<keyword evidence="2" id="KW-1185">Reference proteome</keyword>
<dbReference type="EMBL" id="KZ360624">
    <property type="protein sequence ID" value="PIO58590.1"/>
    <property type="molecule type" value="Genomic_DNA"/>
</dbReference>
<proteinExistence type="predicted"/>
<accession>A0A2G9TMM1</accession>
<dbReference type="Proteomes" id="UP000230423">
    <property type="component" value="Unassembled WGS sequence"/>
</dbReference>
<evidence type="ECO:0000313" key="2">
    <source>
        <dbReference type="Proteomes" id="UP000230423"/>
    </source>
</evidence>
<evidence type="ECO:0000313" key="1">
    <source>
        <dbReference type="EMBL" id="PIO58590.1"/>
    </source>
</evidence>
<organism evidence="1 2">
    <name type="scientific">Teladorsagia circumcincta</name>
    <name type="common">Brown stomach worm</name>
    <name type="synonym">Ostertagia circumcincta</name>
    <dbReference type="NCBI Taxonomy" id="45464"/>
    <lineage>
        <taxon>Eukaryota</taxon>
        <taxon>Metazoa</taxon>
        <taxon>Ecdysozoa</taxon>
        <taxon>Nematoda</taxon>
        <taxon>Chromadorea</taxon>
        <taxon>Rhabditida</taxon>
        <taxon>Rhabditina</taxon>
        <taxon>Rhabditomorpha</taxon>
        <taxon>Strongyloidea</taxon>
        <taxon>Trichostrongylidae</taxon>
        <taxon>Teladorsagia</taxon>
    </lineage>
</organism>
<feature type="non-terminal residue" evidence="1">
    <location>
        <position position="1"/>
    </location>
</feature>
<protein>
    <submittedName>
        <fullName evidence="1">Uncharacterized protein</fullName>
    </submittedName>
</protein>
<name>A0A2G9TMM1_TELCI</name>
<dbReference type="OrthoDB" id="5843172at2759"/>
<sequence>TSFLVLSSKLSENLPNGLLSPNTSYGIPGQRNANQKLRVCCRSLRNADIDCRRRYCDFNALRPDM</sequence>
<reference evidence="1 2" key="1">
    <citation type="submission" date="2015-09" db="EMBL/GenBank/DDBJ databases">
        <title>Draft genome of the parasitic nematode Teladorsagia circumcincta isolate WARC Sus (inbred).</title>
        <authorList>
            <person name="Mitreva M."/>
        </authorList>
    </citation>
    <scope>NUCLEOTIDE SEQUENCE [LARGE SCALE GENOMIC DNA]</scope>
    <source>
        <strain evidence="1 2">S</strain>
    </source>
</reference>
<feature type="non-terminal residue" evidence="1">
    <location>
        <position position="65"/>
    </location>
</feature>